<dbReference type="Proteomes" id="UP000294911">
    <property type="component" value="Unassembled WGS sequence"/>
</dbReference>
<dbReference type="InterPro" id="IPR001753">
    <property type="entry name" value="Enoyl-CoA_hydra/iso"/>
</dbReference>
<evidence type="ECO:0000313" key="3">
    <source>
        <dbReference type="Proteomes" id="UP000294911"/>
    </source>
</evidence>
<evidence type="ECO:0000313" key="2">
    <source>
        <dbReference type="EMBL" id="TCP41227.1"/>
    </source>
</evidence>
<keyword evidence="2" id="KW-0413">Isomerase</keyword>
<dbReference type="OrthoDB" id="5174409at2"/>
<gene>
    <name evidence="2" type="ORF">EV191_12617</name>
</gene>
<name>A0A4R2PYQ1_9PSEU</name>
<dbReference type="SUPFAM" id="SSF52096">
    <property type="entry name" value="ClpP/crotonase"/>
    <property type="match status" value="1"/>
</dbReference>
<organism evidence="2 3">
    <name type="scientific">Tamaricihabitans halophyticus</name>
    <dbReference type="NCBI Taxonomy" id="1262583"/>
    <lineage>
        <taxon>Bacteria</taxon>
        <taxon>Bacillati</taxon>
        <taxon>Actinomycetota</taxon>
        <taxon>Actinomycetes</taxon>
        <taxon>Pseudonocardiales</taxon>
        <taxon>Pseudonocardiaceae</taxon>
        <taxon>Tamaricihabitans</taxon>
    </lineage>
</organism>
<keyword evidence="3" id="KW-1185">Reference proteome</keyword>
<dbReference type="Gene3D" id="3.90.226.10">
    <property type="entry name" value="2-enoyl-CoA Hydratase, Chain A, domain 1"/>
    <property type="match status" value="1"/>
</dbReference>
<dbReference type="InterPro" id="IPR029045">
    <property type="entry name" value="ClpP/crotonase-like_dom_sf"/>
</dbReference>
<dbReference type="InterPro" id="IPR051683">
    <property type="entry name" value="Enoyl-CoA_Hydratase/Isomerase"/>
</dbReference>
<dbReference type="PANTHER" id="PTHR42964">
    <property type="entry name" value="ENOYL-COA HYDRATASE"/>
    <property type="match status" value="1"/>
</dbReference>
<accession>A0A4R2PYQ1</accession>
<dbReference type="RefSeq" id="WP_132881074.1">
    <property type="nucleotide sequence ID" value="NZ_SLXQ01000026.1"/>
</dbReference>
<dbReference type="AlphaFoldDB" id="A0A4R2PYQ1"/>
<reference evidence="2 3" key="1">
    <citation type="submission" date="2019-03" db="EMBL/GenBank/DDBJ databases">
        <title>Genomic Encyclopedia of Type Strains, Phase IV (KMG-IV): sequencing the most valuable type-strain genomes for metagenomic binning, comparative biology and taxonomic classification.</title>
        <authorList>
            <person name="Goeker M."/>
        </authorList>
    </citation>
    <scope>NUCLEOTIDE SEQUENCE [LARGE SCALE GENOMIC DNA]</scope>
    <source>
        <strain evidence="2 3">DSM 45765</strain>
    </source>
</reference>
<protein>
    <submittedName>
        <fullName evidence="2">Enoyl-CoA hydratase/enoyl-CoA hydratase/2-(1,2-epoxy-1,2-dihydrophenyl)acetyl-CoA isomerase</fullName>
    </submittedName>
</protein>
<dbReference type="GO" id="GO:0016853">
    <property type="term" value="F:isomerase activity"/>
    <property type="evidence" value="ECO:0007669"/>
    <property type="project" value="UniProtKB-KW"/>
</dbReference>
<dbReference type="Pfam" id="PF00378">
    <property type="entry name" value="ECH_1"/>
    <property type="match status" value="1"/>
</dbReference>
<dbReference type="CDD" id="cd06558">
    <property type="entry name" value="crotonase-like"/>
    <property type="match status" value="1"/>
</dbReference>
<proteinExistence type="inferred from homology"/>
<dbReference type="PANTHER" id="PTHR42964:SF1">
    <property type="entry name" value="POLYKETIDE BIOSYNTHESIS ENOYL-COA HYDRATASE PKSH-RELATED"/>
    <property type="match status" value="1"/>
</dbReference>
<evidence type="ECO:0000256" key="1">
    <source>
        <dbReference type="ARBA" id="ARBA00005254"/>
    </source>
</evidence>
<comment type="caution">
    <text evidence="2">The sequence shown here is derived from an EMBL/GenBank/DDBJ whole genome shotgun (WGS) entry which is preliminary data.</text>
</comment>
<sequence length="257" mass="27012">MSARLERHGGALYVVLDVPARRNALNAEGFATLREACRVARDEHPTALVITGANDTFTAGGDLEWFTSLAESPDSLREVFSQLAQVMWDLEDLPCPIVAGVGGVCVAGGLEIVCLADIVVAARSATFADGHARVGLLPLAGTVHRLAARVGSAAANRLLLTGAVIDANEALRIGLVGQVVEDGRLSAALDDTCAALSASPARVLAALTRLSRQTDGNRVRARRKELDEALANAGSPSVLEGLNSFLERREPRFGRNA</sequence>
<dbReference type="EMBL" id="SLXQ01000026">
    <property type="protein sequence ID" value="TCP41227.1"/>
    <property type="molecule type" value="Genomic_DNA"/>
</dbReference>
<comment type="similarity">
    <text evidence="1">Belongs to the enoyl-CoA hydratase/isomerase family.</text>
</comment>